<evidence type="ECO:0008006" key="3">
    <source>
        <dbReference type="Google" id="ProtNLM"/>
    </source>
</evidence>
<name>A0A7X1AY76_9BACT</name>
<dbReference type="Proteomes" id="UP000525652">
    <property type="component" value="Unassembled WGS sequence"/>
</dbReference>
<dbReference type="AlphaFoldDB" id="A0A7X1AY76"/>
<dbReference type="SUPFAM" id="SSF160246">
    <property type="entry name" value="EspE N-terminal domain-like"/>
    <property type="match status" value="1"/>
</dbReference>
<gene>
    <name evidence="1" type="ORF">H5P30_10385</name>
</gene>
<evidence type="ECO:0000313" key="1">
    <source>
        <dbReference type="EMBL" id="MBC2602185.1"/>
    </source>
</evidence>
<proteinExistence type="predicted"/>
<comment type="caution">
    <text evidence="1">The sequence shown here is derived from an EMBL/GenBank/DDBJ whole genome shotgun (WGS) entry which is preliminary data.</text>
</comment>
<protein>
    <recommendedName>
        <fullName evidence="3">Type II secretion system protein GspE N-terminal domain-containing protein</fullName>
    </recommendedName>
</protein>
<evidence type="ECO:0000313" key="2">
    <source>
        <dbReference type="Proteomes" id="UP000525652"/>
    </source>
</evidence>
<dbReference type="EMBL" id="JACHVA010000082">
    <property type="protein sequence ID" value="MBC2602185.1"/>
    <property type="molecule type" value="Genomic_DNA"/>
</dbReference>
<accession>A0A7X1AY76</accession>
<organism evidence="1 2">
    <name type="scientific">Puniceicoccus vermicola</name>
    <dbReference type="NCBI Taxonomy" id="388746"/>
    <lineage>
        <taxon>Bacteria</taxon>
        <taxon>Pseudomonadati</taxon>
        <taxon>Verrucomicrobiota</taxon>
        <taxon>Opitutia</taxon>
        <taxon>Puniceicoccales</taxon>
        <taxon>Puniceicoccaceae</taxon>
        <taxon>Puniceicoccus</taxon>
    </lineage>
</organism>
<sequence>MPAISKEHKALVLRSNRFLANTLNEYGLVNEEDIDEANERLLDAIDGGNPRQISVLNILIYDLKKLDEKDYINFVVKESKIGLIALSNYKLRPLGNAMNDPDVCWATWTIPFDLVGDYYLVATAYYPSRPVVEYWEKAADKPIIWYGASIQCVTEAIDRISQTDSADSENDH</sequence>
<reference evidence="1 2" key="1">
    <citation type="submission" date="2020-07" db="EMBL/GenBank/DDBJ databases">
        <authorList>
            <person name="Feng X."/>
        </authorList>
    </citation>
    <scope>NUCLEOTIDE SEQUENCE [LARGE SCALE GENOMIC DNA]</scope>
    <source>
        <strain evidence="1 2">JCM14086</strain>
    </source>
</reference>
<dbReference type="RefSeq" id="WP_185692882.1">
    <property type="nucleotide sequence ID" value="NZ_JACHVA010000082.1"/>
</dbReference>
<dbReference type="InterPro" id="IPR037257">
    <property type="entry name" value="T2SS_E_N_sf"/>
</dbReference>
<keyword evidence="2" id="KW-1185">Reference proteome</keyword>